<keyword evidence="4" id="KW-1185">Reference proteome</keyword>
<dbReference type="Proteomes" id="UP000027451">
    <property type="component" value="Unassembled WGS sequence"/>
</dbReference>
<comment type="caution">
    <text evidence="3">The sequence shown here is derived from an EMBL/GenBank/DDBJ whole genome shotgun (WGS) entry which is preliminary data.</text>
</comment>
<dbReference type="OrthoDB" id="8452166at2"/>
<dbReference type="SUPFAM" id="SSF46955">
    <property type="entry name" value="Putative DNA-binding domain"/>
    <property type="match status" value="1"/>
</dbReference>
<gene>
    <name evidence="3" type="ORF">BG60_28960</name>
</gene>
<reference evidence="3 4" key="1">
    <citation type="submission" date="2014-03" db="EMBL/GenBank/DDBJ databases">
        <title>Draft Genome Sequences of Four Burkholderia Strains.</title>
        <authorList>
            <person name="Liu X.Y."/>
            <person name="Li C.X."/>
            <person name="Xu J.H."/>
        </authorList>
    </citation>
    <scope>NUCLEOTIDE SEQUENCE [LARGE SCALE GENOMIC DNA]</scope>
    <source>
        <strain evidence="3 4">OP-1</strain>
    </source>
</reference>
<dbReference type="EMBL" id="JFHD01000005">
    <property type="protein sequence ID" value="KDR31764.1"/>
    <property type="molecule type" value="Genomic_DNA"/>
</dbReference>
<dbReference type="GO" id="GO:0003677">
    <property type="term" value="F:DNA binding"/>
    <property type="evidence" value="ECO:0007669"/>
    <property type="project" value="InterPro"/>
</dbReference>
<feature type="domain" description="HTH merR-type" evidence="2">
    <location>
        <begin position="51"/>
        <end position="97"/>
    </location>
</feature>
<organism evidence="3 4">
    <name type="scientific">Caballeronia zhejiangensis</name>
    <dbReference type="NCBI Taxonomy" id="871203"/>
    <lineage>
        <taxon>Bacteria</taxon>
        <taxon>Pseudomonadati</taxon>
        <taxon>Pseudomonadota</taxon>
        <taxon>Betaproteobacteria</taxon>
        <taxon>Burkholderiales</taxon>
        <taxon>Burkholderiaceae</taxon>
        <taxon>Caballeronia</taxon>
    </lineage>
</organism>
<evidence type="ECO:0000259" key="2">
    <source>
        <dbReference type="Pfam" id="PF13411"/>
    </source>
</evidence>
<evidence type="ECO:0000313" key="4">
    <source>
        <dbReference type="Proteomes" id="UP000027451"/>
    </source>
</evidence>
<accession>A0A656QQU4</accession>
<dbReference type="InterPro" id="IPR009061">
    <property type="entry name" value="DNA-bd_dom_put_sf"/>
</dbReference>
<dbReference type="Gene3D" id="1.10.1660.10">
    <property type="match status" value="1"/>
</dbReference>
<dbReference type="AlphaFoldDB" id="A0A656QQU4"/>
<proteinExistence type="predicted"/>
<evidence type="ECO:0000256" key="1">
    <source>
        <dbReference type="SAM" id="MobiDB-lite"/>
    </source>
</evidence>
<dbReference type="GO" id="GO:0006355">
    <property type="term" value="P:regulation of DNA-templated transcription"/>
    <property type="evidence" value="ECO:0007669"/>
    <property type="project" value="InterPro"/>
</dbReference>
<evidence type="ECO:0000313" key="3">
    <source>
        <dbReference type="EMBL" id="KDR31764.1"/>
    </source>
</evidence>
<sequence length="107" mass="11836">MSFPSPRNSAFAPLDKQEHTHANTPAASPVAVPDKPAAAQSIETDPNRVLSIGEVAKLLGLSTRTLKLWEKTDPCFPKSFQMGTRARNWLYEDVQAYILEKAGRRKA</sequence>
<name>A0A656QQU4_9BURK</name>
<dbReference type="Pfam" id="PF13411">
    <property type="entry name" value="MerR_1"/>
    <property type="match status" value="1"/>
</dbReference>
<protein>
    <recommendedName>
        <fullName evidence="2">HTH merR-type domain-containing protein</fullName>
    </recommendedName>
</protein>
<dbReference type="RefSeq" id="WP_008349861.1">
    <property type="nucleotide sequence ID" value="NZ_JFHD01000005.1"/>
</dbReference>
<dbReference type="InterPro" id="IPR000551">
    <property type="entry name" value="MerR-type_HTH_dom"/>
</dbReference>
<feature type="region of interest" description="Disordered" evidence="1">
    <location>
        <begin position="1"/>
        <end position="43"/>
    </location>
</feature>